<dbReference type="NCBIfam" id="TIGR00644">
    <property type="entry name" value="recJ"/>
    <property type="match status" value="1"/>
</dbReference>
<evidence type="ECO:0000259" key="7">
    <source>
        <dbReference type="Pfam" id="PF02272"/>
    </source>
</evidence>
<dbReference type="KEGG" id="had:CDV25_09660"/>
<reference evidence="9 10" key="1">
    <citation type="submission" date="2017-06" db="EMBL/GenBank/DDBJ databases">
        <title>Complete genome of Helicobacter apodemus.</title>
        <authorList>
            <person name="Cho S."/>
        </authorList>
    </citation>
    <scope>NUCLEOTIDE SEQUENCE [LARGE SCALE GENOMIC DNA]</scope>
    <source>
        <strain evidence="10">SNUVETPUB-15-01</strain>
    </source>
</reference>
<evidence type="ECO:0000259" key="6">
    <source>
        <dbReference type="Pfam" id="PF01368"/>
    </source>
</evidence>
<dbReference type="Proteomes" id="UP000244890">
    <property type="component" value="Chromosome"/>
</dbReference>
<sequence length="531" mass="60224">MQNLINKTLDKASIKTLLKERFENQITTLKEIPKPATLDNLTLIAQRIKAAILEQKKIAIVGDYDVDGVVSCAILQEFFAKIPYPLEIVIPNRFSDGYGISKALIENLDVQMIITVDNGINATEVADFCKQKGIELIITDHHIPAKELPNALICNPKLSAEFIEKEICGACVAWYLCGSIKEAMGLEIPMVEFLDYLALAIVSDVMPLRGINWVLLKKGLSVFKESKRVAFVLLKEYFKKYNIDSRLIGYYVVPLLNAPGRMQSAMRSYEFLIQKDSKKAFVLLEQLLTFNAKRKTLQSTMYLEAKEQFISQRDYLSLPFIVVYKANWNEGVIGIVAAMLYEEFLKPAIVLTKEGHLKGSMRGVDCMGILENYRQFLENFGGHSGAAGIVLKEENLEGFKKALIQSQQIGDTQEKNLLAQRFKGVLGNLSFKEVDEELFLLLQNFEPYGYGNALPRFLTQARVREVRIFGDYHSSILLENEGITKEAVMFNRDLRDLKNQEVLCSYSLYKSSFHQRLCLQLAEIAPMKAFE</sequence>
<gene>
    <name evidence="9" type="primary">recJ</name>
    <name evidence="9" type="ORF">CDV25_09660</name>
</gene>
<dbReference type="InterPro" id="IPR004610">
    <property type="entry name" value="RecJ"/>
</dbReference>
<dbReference type="Pfam" id="PF17768">
    <property type="entry name" value="RecJ_OB"/>
    <property type="match status" value="1"/>
</dbReference>
<feature type="domain" description="RecJ OB" evidence="8">
    <location>
        <begin position="428"/>
        <end position="521"/>
    </location>
</feature>
<dbReference type="GO" id="GO:0006310">
    <property type="term" value="P:DNA recombination"/>
    <property type="evidence" value="ECO:0007669"/>
    <property type="project" value="InterPro"/>
</dbReference>
<evidence type="ECO:0000256" key="1">
    <source>
        <dbReference type="ARBA" id="ARBA00005915"/>
    </source>
</evidence>
<dbReference type="SUPFAM" id="SSF64182">
    <property type="entry name" value="DHH phosphoesterases"/>
    <property type="match status" value="1"/>
</dbReference>
<evidence type="ECO:0000256" key="5">
    <source>
        <dbReference type="ARBA" id="ARBA00022839"/>
    </source>
</evidence>
<evidence type="ECO:0000256" key="2">
    <source>
        <dbReference type="ARBA" id="ARBA00019841"/>
    </source>
</evidence>
<evidence type="ECO:0000313" key="9">
    <source>
        <dbReference type="EMBL" id="AWI34995.1"/>
    </source>
</evidence>
<dbReference type="InterPro" id="IPR038763">
    <property type="entry name" value="DHH_sf"/>
</dbReference>
<dbReference type="Pfam" id="PF01368">
    <property type="entry name" value="DHH"/>
    <property type="match status" value="1"/>
</dbReference>
<dbReference type="Pfam" id="PF02272">
    <property type="entry name" value="DHHA1"/>
    <property type="match status" value="1"/>
</dbReference>
<dbReference type="GO" id="GO:0003676">
    <property type="term" value="F:nucleic acid binding"/>
    <property type="evidence" value="ECO:0007669"/>
    <property type="project" value="InterPro"/>
</dbReference>
<proteinExistence type="inferred from homology"/>
<evidence type="ECO:0000256" key="4">
    <source>
        <dbReference type="ARBA" id="ARBA00022801"/>
    </source>
</evidence>
<dbReference type="PANTHER" id="PTHR30255">
    <property type="entry name" value="SINGLE-STRANDED-DNA-SPECIFIC EXONUCLEASE RECJ"/>
    <property type="match status" value="1"/>
</dbReference>
<dbReference type="GO" id="GO:0006281">
    <property type="term" value="P:DNA repair"/>
    <property type="evidence" value="ECO:0007669"/>
    <property type="project" value="InterPro"/>
</dbReference>
<keyword evidence="4" id="KW-0378">Hydrolase</keyword>
<dbReference type="InterPro" id="IPR003156">
    <property type="entry name" value="DHHA1_dom"/>
</dbReference>
<dbReference type="InterPro" id="IPR041122">
    <property type="entry name" value="RecJ_OB"/>
</dbReference>
<protein>
    <recommendedName>
        <fullName evidence="2">Single-stranded-DNA-specific exonuclease RecJ</fullName>
    </recommendedName>
</protein>
<dbReference type="PANTHER" id="PTHR30255:SF2">
    <property type="entry name" value="SINGLE-STRANDED-DNA-SPECIFIC EXONUCLEASE RECJ"/>
    <property type="match status" value="1"/>
</dbReference>
<dbReference type="AlphaFoldDB" id="A0A2U8FHD8"/>
<feature type="domain" description="DHHA1" evidence="7">
    <location>
        <begin position="319"/>
        <end position="405"/>
    </location>
</feature>
<dbReference type="OrthoDB" id="9809852at2"/>
<keyword evidence="3" id="KW-0540">Nuclease</keyword>
<organism evidence="9 10">
    <name type="scientific">Helicobacter apodemus</name>
    <dbReference type="NCBI Taxonomy" id="135569"/>
    <lineage>
        <taxon>Bacteria</taxon>
        <taxon>Pseudomonadati</taxon>
        <taxon>Campylobacterota</taxon>
        <taxon>Epsilonproteobacteria</taxon>
        <taxon>Campylobacterales</taxon>
        <taxon>Helicobacteraceae</taxon>
        <taxon>Helicobacter</taxon>
    </lineage>
</organism>
<dbReference type="InterPro" id="IPR001667">
    <property type="entry name" value="DDH_dom"/>
</dbReference>
<feature type="domain" description="DDH" evidence="6">
    <location>
        <begin position="57"/>
        <end position="201"/>
    </location>
</feature>
<dbReference type="InterPro" id="IPR051673">
    <property type="entry name" value="SSDNA_exonuclease_RecJ"/>
</dbReference>
<dbReference type="Gene3D" id="3.90.1640.30">
    <property type="match status" value="1"/>
</dbReference>
<evidence type="ECO:0000259" key="8">
    <source>
        <dbReference type="Pfam" id="PF17768"/>
    </source>
</evidence>
<evidence type="ECO:0000313" key="10">
    <source>
        <dbReference type="Proteomes" id="UP000244890"/>
    </source>
</evidence>
<dbReference type="Gene3D" id="3.10.310.30">
    <property type="match status" value="1"/>
</dbReference>
<keyword evidence="5 9" id="KW-0269">Exonuclease</keyword>
<dbReference type="RefSeq" id="WP_108911754.1">
    <property type="nucleotide sequence ID" value="NZ_CP021886.1"/>
</dbReference>
<dbReference type="EMBL" id="CP021886">
    <property type="protein sequence ID" value="AWI34995.1"/>
    <property type="molecule type" value="Genomic_DNA"/>
</dbReference>
<dbReference type="GO" id="GO:0008409">
    <property type="term" value="F:5'-3' exonuclease activity"/>
    <property type="evidence" value="ECO:0007669"/>
    <property type="project" value="InterPro"/>
</dbReference>
<name>A0A2U8FHD8_9HELI</name>
<accession>A0A2U8FHD8</accession>
<evidence type="ECO:0000256" key="3">
    <source>
        <dbReference type="ARBA" id="ARBA00022722"/>
    </source>
</evidence>
<comment type="similarity">
    <text evidence="1">Belongs to the RecJ family.</text>
</comment>